<feature type="transmembrane region" description="Helical" evidence="7">
    <location>
        <begin position="89"/>
        <end position="109"/>
    </location>
</feature>
<evidence type="ECO:0000256" key="6">
    <source>
        <dbReference type="ARBA" id="ARBA00023136"/>
    </source>
</evidence>
<evidence type="ECO:0000313" key="10">
    <source>
        <dbReference type="Proteomes" id="UP000030364"/>
    </source>
</evidence>
<dbReference type="STRING" id="276.THFILI_03220"/>
<dbReference type="InterPro" id="IPR000515">
    <property type="entry name" value="MetI-like"/>
</dbReference>
<organism evidence="9 10">
    <name type="scientific">Thermus filiformis</name>
    <dbReference type="NCBI Taxonomy" id="276"/>
    <lineage>
        <taxon>Bacteria</taxon>
        <taxon>Thermotogati</taxon>
        <taxon>Deinococcota</taxon>
        <taxon>Deinococci</taxon>
        <taxon>Thermales</taxon>
        <taxon>Thermaceae</taxon>
        <taxon>Thermus</taxon>
    </lineage>
</organism>
<keyword evidence="6 7" id="KW-0472">Membrane</keyword>
<feature type="transmembrane region" description="Helical" evidence="7">
    <location>
        <begin position="281"/>
        <end position="297"/>
    </location>
</feature>
<dbReference type="Gene3D" id="1.10.3720.10">
    <property type="entry name" value="MetI-like"/>
    <property type="match status" value="1"/>
</dbReference>
<feature type="transmembrane region" description="Helical" evidence="7">
    <location>
        <begin position="457"/>
        <end position="475"/>
    </location>
</feature>
<feature type="transmembrane region" description="Helical" evidence="7">
    <location>
        <begin position="249"/>
        <end position="269"/>
    </location>
</feature>
<keyword evidence="5 7" id="KW-1133">Transmembrane helix</keyword>
<evidence type="ECO:0000256" key="2">
    <source>
        <dbReference type="ARBA" id="ARBA00022448"/>
    </source>
</evidence>
<keyword evidence="3" id="KW-1003">Cell membrane</keyword>
<feature type="transmembrane region" description="Helical" evidence="7">
    <location>
        <begin position="6"/>
        <end position="22"/>
    </location>
</feature>
<dbReference type="Pfam" id="PF00528">
    <property type="entry name" value="BPD_transp_1"/>
    <property type="match status" value="1"/>
</dbReference>
<dbReference type="GO" id="GO:0005886">
    <property type="term" value="C:plasma membrane"/>
    <property type="evidence" value="ECO:0007669"/>
    <property type="project" value="UniProtKB-SubCell"/>
</dbReference>
<comment type="similarity">
    <text evidence="7">Belongs to the binding-protein-dependent transport system permease family.</text>
</comment>
<dbReference type="PANTHER" id="PTHR30043:SF1">
    <property type="entry name" value="ABC TRANSPORT SYSTEM PERMEASE PROTEIN P69"/>
    <property type="match status" value="1"/>
</dbReference>
<protein>
    <submittedName>
        <fullName evidence="9">Phosphonate ABC transporter permease</fullName>
    </submittedName>
</protein>
<evidence type="ECO:0000313" key="9">
    <source>
        <dbReference type="EMBL" id="KGQ21115.1"/>
    </source>
</evidence>
<feature type="transmembrane region" description="Helical" evidence="7">
    <location>
        <begin position="27"/>
        <end position="48"/>
    </location>
</feature>
<dbReference type="RefSeq" id="WP_038066906.1">
    <property type="nucleotide sequence ID" value="NZ_JPSL02000037.1"/>
</dbReference>
<dbReference type="InterPro" id="IPR005769">
    <property type="entry name" value="PhnE/PtxC"/>
</dbReference>
<keyword evidence="4 7" id="KW-0812">Transmembrane</keyword>
<evidence type="ECO:0000256" key="5">
    <source>
        <dbReference type="ARBA" id="ARBA00022989"/>
    </source>
</evidence>
<reference evidence="9 10" key="1">
    <citation type="journal article" date="2015" name="Genome Announc.">
        <title>Draft Genome Sequence of the Thermophile Thermus filiformis ATCC 43280, Producer of Carotenoid-(Di)glucoside-Branched Fatty Acid (Di)esters and Source of Hyperthermostable Enzymes of Biotechnological Interest.</title>
        <authorList>
            <person name="Mandelli F."/>
            <person name="Oliveira Ramires B."/>
            <person name="Couger M.B."/>
            <person name="Paixao D.A."/>
            <person name="Camilo C.M."/>
            <person name="Polikarpov I."/>
            <person name="Prade R."/>
            <person name="Riano-Pachon D.M."/>
            <person name="Squina F.M."/>
        </authorList>
    </citation>
    <scope>NUCLEOTIDE SEQUENCE [LARGE SCALE GENOMIC DNA]</scope>
    <source>
        <strain evidence="9 10">ATCC 43280</strain>
    </source>
</reference>
<dbReference type="CDD" id="cd06261">
    <property type="entry name" value="TM_PBP2"/>
    <property type="match status" value="1"/>
</dbReference>
<feature type="transmembrane region" description="Helical" evidence="7">
    <location>
        <begin position="60"/>
        <end position="82"/>
    </location>
</feature>
<gene>
    <name evidence="9" type="ORF">THFILI_03220</name>
</gene>
<evidence type="ECO:0000256" key="1">
    <source>
        <dbReference type="ARBA" id="ARBA00004651"/>
    </source>
</evidence>
<evidence type="ECO:0000259" key="8">
    <source>
        <dbReference type="PROSITE" id="PS50928"/>
    </source>
</evidence>
<comment type="caution">
    <text evidence="9">The sequence shown here is derived from an EMBL/GenBank/DDBJ whole genome shotgun (WGS) entry which is preliminary data.</text>
</comment>
<evidence type="ECO:0000256" key="4">
    <source>
        <dbReference type="ARBA" id="ARBA00022692"/>
    </source>
</evidence>
<feature type="transmembrane region" description="Helical" evidence="7">
    <location>
        <begin position="121"/>
        <end position="141"/>
    </location>
</feature>
<keyword evidence="2 7" id="KW-0813">Transport</keyword>
<accession>A0A0A2WS54</accession>
<dbReference type="PANTHER" id="PTHR30043">
    <property type="entry name" value="PHOSPHONATES TRANSPORT SYSTEM PERMEASE PROTEIN"/>
    <property type="match status" value="1"/>
</dbReference>
<comment type="subcellular location">
    <subcellularLocation>
        <location evidence="1 7">Cell membrane</location>
        <topology evidence="1 7">Multi-pass membrane protein</topology>
    </subcellularLocation>
</comment>
<evidence type="ECO:0000256" key="7">
    <source>
        <dbReference type="RuleBase" id="RU363032"/>
    </source>
</evidence>
<dbReference type="InterPro" id="IPR035906">
    <property type="entry name" value="MetI-like_sf"/>
</dbReference>
<feature type="domain" description="ABC transmembrane type-1" evidence="8">
    <location>
        <begin position="343"/>
        <end position="530"/>
    </location>
</feature>
<evidence type="ECO:0000256" key="3">
    <source>
        <dbReference type="ARBA" id="ARBA00022475"/>
    </source>
</evidence>
<proteinExistence type="inferred from homology"/>
<dbReference type="AlphaFoldDB" id="A0A0A2WS54"/>
<dbReference type="NCBIfam" id="TIGR01097">
    <property type="entry name" value="PhnE"/>
    <property type="match status" value="1"/>
</dbReference>
<feature type="transmembrane region" description="Helical" evidence="7">
    <location>
        <begin position="512"/>
        <end position="533"/>
    </location>
</feature>
<dbReference type="GO" id="GO:0015416">
    <property type="term" value="F:ABC-type phosphonate transporter activity"/>
    <property type="evidence" value="ECO:0007669"/>
    <property type="project" value="InterPro"/>
</dbReference>
<name>A0A0A2WS54_THEFI</name>
<dbReference type="EMBL" id="JPSL02000037">
    <property type="protein sequence ID" value="KGQ21115.1"/>
    <property type="molecule type" value="Genomic_DNA"/>
</dbReference>
<dbReference type="PROSITE" id="PS50928">
    <property type="entry name" value="ABC_TM1"/>
    <property type="match status" value="1"/>
</dbReference>
<feature type="transmembrane region" description="Helical" evidence="7">
    <location>
        <begin position="349"/>
        <end position="369"/>
    </location>
</feature>
<dbReference type="PATRIC" id="fig|276.5.peg.2084"/>
<feature type="transmembrane region" description="Helical" evidence="7">
    <location>
        <begin position="399"/>
        <end position="422"/>
    </location>
</feature>
<feature type="transmembrane region" description="Helical" evidence="7">
    <location>
        <begin position="482"/>
        <end position="500"/>
    </location>
</feature>
<dbReference type="SUPFAM" id="SSF161098">
    <property type="entry name" value="MetI-like"/>
    <property type="match status" value="1"/>
</dbReference>
<dbReference type="Proteomes" id="UP000030364">
    <property type="component" value="Unassembled WGS sequence"/>
</dbReference>
<keyword evidence="10" id="KW-1185">Reference proteome</keyword>
<dbReference type="OrthoDB" id="8557224at2"/>
<feature type="transmembrane region" description="Helical" evidence="7">
    <location>
        <begin position="148"/>
        <end position="166"/>
    </location>
</feature>
<sequence>MTPFFIFLIGAGLAVLLGMAKGSMRRLILGGSLGVGVAFVAFPFSRALGFLSRDTLDPTLLALAPVFPWLALVPVLAGGAWLLALRPRWAAWAGILGGGGLAFLGLFLQAQPAQLVRLAPIPGLMEGVAAFGVGLGAFLLLRSSRWRVAALVLAAALGGLAFFWLSTQGPLYLPKMVGYYKLLLPAPPGAEEELVAAYNASLPEKNAILRELGQPLLKPIASLRALEGNLPQEAAEAGYRLLQPGRLQYGALALFALSGLMLGAGLVFLRRPALWEAGDPWAALVFAGVVSALLPAFEATEFQLQKLAKGWPFLVQFMDKAWPPNLARPEAGIFPLQSVFSEMLLTVEIALVGTFLAAVFAVPTSFLAARNLTRGSAPMRAVFALMRAFYNVDRGVDTLILALVFVAAVGLGPFAGVLAMAIHSLADLGKLYSEAIENADKGPIEALEATGAAGVNVLRWAILPQVLPLFVSYTLYRFEINFRVSVVLGLVGAGGIGYFIKGAMDAGHYDQMIIGVIAIVVVVNLIDFASSWLRSKMV</sequence>